<dbReference type="STRING" id="4781.A0A0P1AQC6"/>
<protein>
    <submittedName>
        <fullName evidence="4">La-related protein 7-like</fullName>
    </submittedName>
</protein>
<name>A0A0P1AQC6_PLAHL</name>
<dbReference type="InterPro" id="IPR036388">
    <property type="entry name" value="WH-like_DNA-bd_sf"/>
</dbReference>
<feature type="domain" description="HTH La-type RNA-binding" evidence="3">
    <location>
        <begin position="1"/>
        <end position="88"/>
    </location>
</feature>
<dbReference type="GeneID" id="36409076"/>
<sequence>MSLRKRLQRQLEFYMSESNIRQDTFLRHEMDDDGFVPVHVFLTFNKLKVLKATERMILDEAEKSSLLRADRVRCCIAPKTLPLFGQMDDVDARTLYFDNFSALDNHESLRQTFARFGKVNLNIPKRVLLTKQ</sequence>
<evidence type="ECO:0000256" key="2">
    <source>
        <dbReference type="PROSITE-ProRule" id="PRU00332"/>
    </source>
</evidence>
<dbReference type="CDD" id="cd07323">
    <property type="entry name" value="LAM"/>
    <property type="match status" value="1"/>
</dbReference>
<proteinExistence type="predicted"/>
<dbReference type="AlphaFoldDB" id="A0A0P1AQC6"/>
<reference evidence="5" key="1">
    <citation type="submission" date="2014-09" db="EMBL/GenBank/DDBJ databases">
        <authorList>
            <person name="Sharma Rahul"/>
            <person name="Thines Marco"/>
        </authorList>
    </citation>
    <scope>NUCLEOTIDE SEQUENCE [LARGE SCALE GENOMIC DNA]</scope>
</reference>
<evidence type="ECO:0000313" key="4">
    <source>
        <dbReference type="EMBL" id="CEG43727.1"/>
    </source>
</evidence>
<keyword evidence="1 2" id="KW-0694">RNA-binding</keyword>
<dbReference type="PROSITE" id="PS50961">
    <property type="entry name" value="HTH_LA"/>
    <property type="match status" value="1"/>
</dbReference>
<dbReference type="Gene3D" id="1.10.10.10">
    <property type="entry name" value="Winged helix-like DNA-binding domain superfamily/Winged helix DNA-binding domain"/>
    <property type="match status" value="1"/>
</dbReference>
<dbReference type="InterPro" id="IPR036390">
    <property type="entry name" value="WH_DNA-bd_sf"/>
</dbReference>
<dbReference type="GO" id="GO:0003723">
    <property type="term" value="F:RNA binding"/>
    <property type="evidence" value="ECO:0007669"/>
    <property type="project" value="UniProtKB-UniRule"/>
</dbReference>
<keyword evidence="5" id="KW-1185">Reference proteome</keyword>
<evidence type="ECO:0000313" key="5">
    <source>
        <dbReference type="Proteomes" id="UP000054928"/>
    </source>
</evidence>
<evidence type="ECO:0000256" key="1">
    <source>
        <dbReference type="ARBA" id="ARBA00022884"/>
    </source>
</evidence>
<evidence type="ECO:0000259" key="3">
    <source>
        <dbReference type="PROSITE" id="PS50961"/>
    </source>
</evidence>
<dbReference type="SMART" id="SM00715">
    <property type="entry name" value="LA"/>
    <property type="match status" value="1"/>
</dbReference>
<dbReference type="PANTHER" id="PTHR22792">
    <property type="entry name" value="LUPUS LA PROTEIN-RELATED"/>
    <property type="match status" value="1"/>
</dbReference>
<dbReference type="Proteomes" id="UP000054928">
    <property type="component" value="Unassembled WGS sequence"/>
</dbReference>
<dbReference type="EMBL" id="CCYD01000810">
    <property type="protein sequence ID" value="CEG43727.1"/>
    <property type="molecule type" value="Genomic_DNA"/>
</dbReference>
<dbReference type="Pfam" id="PF05383">
    <property type="entry name" value="La"/>
    <property type="match status" value="1"/>
</dbReference>
<dbReference type="RefSeq" id="XP_024580096.1">
    <property type="nucleotide sequence ID" value="XM_024729750.1"/>
</dbReference>
<organism evidence="4 5">
    <name type="scientific">Plasmopara halstedii</name>
    <name type="common">Downy mildew of sunflower</name>
    <dbReference type="NCBI Taxonomy" id="4781"/>
    <lineage>
        <taxon>Eukaryota</taxon>
        <taxon>Sar</taxon>
        <taxon>Stramenopiles</taxon>
        <taxon>Oomycota</taxon>
        <taxon>Peronosporomycetes</taxon>
        <taxon>Peronosporales</taxon>
        <taxon>Peronosporaceae</taxon>
        <taxon>Plasmopara</taxon>
    </lineage>
</organism>
<dbReference type="OrthoDB" id="439993at2759"/>
<accession>A0A0P1AQC6</accession>
<dbReference type="InterPro" id="IPR045180">
    <property type="entry name" value="La_dom_prot"/>
</dbReference>
<dbReference type="SUPFAM" id="SSF46785">
    <property type="entry name" value="Winged helix' DNA-binding domain"/>
    <property type="match status" value="1"/>
</dbReference>
<dbReference type="InterPro" id="IPR006630">
    <property type="entry name" value="La_HTH"/>
</dbReference>